<reference evidence="1" key="1">
    <citation type="submission" date="2019-08" db="EMBL/GenBank/DDBJ databases">
        <authorList>
            <person name="Kucharzyk K."/>
            <person name="Murdoch R.W."/>
            <person name="Higgins S."/>
            <person name="Loffler F."/>
        </authorList>
    </citation>
    <scope>NUCLEOTIDE SEQUENCE</scope>
</reference>
<organism evidence="1">
    <name type="scientific">bioreactor metagenome</name>
    <dbReference type="NCBI Taxonomy" id="1076179"/>
    <lineage>
        <taxon>unclassified sequences</taxon>
        <taxon>metagenomes</taxon>
        <taxon>ecological metagenomes</taxon>
    </lineage>
</organism>
<proteinExistence type="predicted"/>
<evidence type="ECO:0000313" key="1">
    <source>
        <dbReference type="EMBL" id="MPM65765.1"/>
    </source>
</evidence>
<dbReference type="AlphaFoldDB" id="A0A645BK77"/>
<dbReference type="Gene3D" id="2.50.20.10">
    <property type="entry name" value="Lipoprotein localisation LolA/LolB/LppX"/>
    <property type="match status" value="1"/>
</dbReference>
<dbReference type="EMBL" id="VSSQ01020702">
    <property type="protein sequence ID" value="MPM65765.1"/>
    <property type="molecule type" value="Genomic_DNA"/>
</dbReference>
<accession>A0A645BK77</accession>
<protein>
    <recommendedName>
        <fullName evidence="2">Outer membrane lipoprotein-sorting protein</fullName>
    </recommendedName>
</protein>
<evidence type="ECO:0008006" key="2">
    <source>
        <dbReference type="Google" id="ProtNLM"/>
    </source>
</evidence>
<gene>
    <name evidence="1" type="ORF">SDC9_112666</name>
</gene>
<comment type="caution">
    <text evidence="1">The sequence shown here is derived from an EMBL/GenBank/DDBJ whole genome shotgun (WGS) entry which is preliminary data.</text>
</comment>
<name>A0A645BK77_9ZZZZ</name>
<sequence>MRCAFILAIMAVTAALALNAAGADLSAGDFLRLAAQRSALNDSYAVLRGQISHLRKNAGGAEYYPIVFEVLFRPAEMRGRLALDGKETYDIRRVVGAPNISAAAATRDQQSLLNRLGMEISDLSMGFLDYPVRGEEPLERVKTVDCRVLLLDAPDGGTVKTWISREYLFPVRAEFYAPGHYLKDKPERTLEVTGFKKIDRYYVVTDFAILGREWRTRIAFDDCKVGKNNTPEADNLFRLLNGANPVESTHAER</sequence>